<protein>
    <submittedName>
        <fullName evidence="1">Uncharacterized protein</fullName>
    </submittedName>
</protein>
<organism evidence="1 2">
    <name type="scientific">Exobacillus caeni</name>
    <dbReference type="NCBI Taxonomy" id="2574798"/>
    <lineage>
        <taxon>Bacteria</taxon>
        <taxon>Bacillati</taxon>
        <taxon>Bacillota</taxon>
        <taxon>Bacilli</taxon>
        <taxon>Bacillales</taxon>
        <taxon>Guptibacillaceae</taxon>
        <taxon>Exobacillus</taxon>
    </lineage>
</organism>
<keyword evidence="2" id="KW-1185">Reference proteome</keyword>
<gene>
    <name evidence="1" type="ORF">FCL54_08010</name>
</gene>
<dbReference type="Proteomes" id="UP000308230">
    <property type="component" value="Unassembled WGS sequence"/>
</dbReference>
<sequence>MNNTNARLKLIEGAIADSVEEYGDYETVKLDSADAHWLVDMVREFQKENSKDKALLKWHSENLHAYMCSVCDNRFHIEEILYPTHVTCPYCGENDVCINSKDYAKLGE</sequence>
<dbReference type="AlphaFoldDB" id="A0A5R9F5Z3"/>
<dbReference type="OrthoDB" id="3182597at2"/>
<accession>A0A5R9F5Z3</accession>
<dbReference type="RefSeq" id="WP_138125143.1">
    <property type="nucleotide sequence ID" value="NZ_SWLG01000005.1"/>
</dbReference>
<name>A0A5R9F5Z3_9BACL</name>
<dbReference type="EMBL" id="SWLG01000005">
    <property type="protein sequence ID" value="TLS37756.1"/>
    <property type="molecule type" value="Genomic_DNA"/>
</dbReference>
<comment type="caution">
    <text evidence="1">The sequence shown here is derived from an EMBL/GenBank/DDBJ whole genome shotgun (WGS) entry which is preliminary data.</text>
</comment>
<reference evidence="1 2" key="1">
    <citation type="submission" date="2019-04" db="EMBL/GenBank/DDBJ databases">
        <title>Bacillus caeni sp. nov., a bacterium isolated from mangrove sediment.</title>
        <authorList>
            <person name="Huang H."/>
            <person name="Mo K."/>
            <person name="Hu Y."/>
        </authorList>
    </citation>
    <scope>NUCLEOTIDE SEQUENCE [LARGE SCALE GENOMIC DNA]</scope>
    <source>
        <strain evidence="1 2">HB172195</strain>
    </source>
</reference>
<evidence type="ECO:0000313" key="2">
    <source>
        <dbReference type="Proteomes" id="UP000308230"/>
    </source>
</evidence>
<evidence type="ECO:0000313" key="1">
    <source>
        <dbReference type="EMBL" id="TLS37756.1"/>
    </source>
</evidence>
<proteinExistence type="predicted"/>